<protein>
    <recommendedName>
        <fullName evidence="1">F-box domain-containing protein</fullName>
    </recommendedName>
</protein>
<dbReference type="Gene3D" id="1.20.1280.50">
    <property type="match status" value="1"/>
</dbReference>
<feature type="domain" description="F-box" evidence="1">
    <location>
        <begin position="8"/>
        <end position="58"/>
    </location>
</feature>
<accession>A0A2A4JX01</accession>
<name>A0A2A4JX01_HELVI</name>
<proteinExistence type="predicted"/>
<dbReference type="PROSITE" id="PS50181">
    <property type="entry name" value="FBOX"/>
    <property type="match status" value="1"/>
</dbReference>
<organism evidence="2">
    <name type="scientific">Heliothis virescens</name>
    <name type="common">Tobacco budworm moth</name>
    <dbReference type="NCBI Taxonomy" id="7102"/>
    <lineage>
        <taxon>Eukaryota</taxon>
        <taxon>Metazoa</taxon>
        <taxon>Ecdysozoa</taxon>
        <taxon>Arthropoda</taxon>
        <taxon>Hexapoda</taxon>
        <taxon>Insecta</taxon>
        <taxon>Pterygota</taxon>
        <taxon>Neoptera</taxon>
        <taxon>Endopterygota</taxon>
        <taxon>Lepidoptera</taxon>
        <taxon>Glossata</taxon>
        <taxon>Ditrysia</taxon>
        <taxon>Noctuoidea</taxon>
        <taxon>Noctuidae</taxon>
        <taxon>Heliothinae</taxon>
        <taxon>Heliothis</taxon>
    </lineage>
</organism>
<evidence type="ECO:0000313" key="2">
    <source>
        <dbReference type="EMBL" id="PCG76537.1"/>
    </source>
</evidence>
<dbReference type="AlphaFoldDB" id="A0A2A4JX01"/>
<dbReference type="SMART" id="SM00256">
    <property type="entry name" value="FBOX"/>
    <property type="match status" value="1"/>
</dbReference>
<dbReference type="InterPro" id="IPR036047">
    <property type="entry name" value="F-box-like_dom_sf"/>
</dbReference>
<dbReference type="SUPFAM" id="SSF81383">
    <property type="entry name" value="F-box domain"/>
    <property type="match status" value="1"/>
</dbReference>
<sequence length="428" mass="50005">MSETSENLCHMYTLPAEILLNIFIYLPAKDLTKCREVCVRWNLIIDGLARSDDLWSKYCKQDFSKVYQIARRKAKPGLLWYNLYRSLALWQRLIESREDTDEFASASSLREEIRNFEILGNGVLGVHKKAAIVYYDIETLQESKRRSITGDFSRYTENEHVIIILSFHLHLFLIRKELFDLSKEESNVTFDNVKLYTLTENALYFVNLQDQIYVCNYFDDKNKKLGGTFLLKSEDGIMSLGFSDGHLNVLTFQRNIYTVINNDLVFKCTLGPDSNLLHQLQRYNFLEQLDWRVYFQWMYVLNHTIPEGPLRDIIIVRPYGDVYFVGSNWGVLRIYYAPYTAGEFNIFDTQPIKQYNFMERSDCPVLSTCPILQVDVFEGEDGHTVIVAMPKKIAVLSFTHMFKRTASLAMLPYSEVQKVKYMKISQSS</sequence>
<dbReference type="InterPro" id="IPR001810">
    <property type="entry name" value="F-box_dom"/>
</dbReference>
<dbReference type="EMBL" id="NWSH01000417">
    <property type="protein sequence ID" value="PCG76537.1"/>
    <property type="molecule type" value="Genomic_DNA"/>
</dbReference>
<evidence type="ECO:0000259" key="1">
    <source>
        <dbReference type="PROSITE" id="PS50181"/>
    </source>
</evidence>
<gene>
    <name evidence="2" type="ORF">B5V51_9238</name>
</gene>
<dbReference type="Pfam" id="PF12937">
    <property type="entry name" value="F-box-like"/>
    <property type="match status" value="1"/>
</dbReference>
<reference evidence="2" key="1">
    <citation type="submission" date="2017-09" db="EMBL/GenBank/DDBJ databases">
        <title>Contemporary evolution of a Lepidopteran species, Heliothis virescens, in response to modern agricultural practices.</title>
        <authorList>
            <person name="Fritz M.L."/>
            <person name="Deyonke A.M."/>
            <person name="Papanicolaou A."/>
            <person name="Micinski S."/>
            <person name="Westbrook J."/>
            <person name="Gould F."/>
        </authorList>
    </citation>
    <scope>NUCLEOTIDE SEQUENCE [LARGE SCALE GENOMIC DNA]</scope>
    <source>
        <strain evidence="2">HvINT-</strain>
        <tissue evidence="2">Whole body</tissue>
    </source>
</reference>
<comment type="caution">
    <text evidence="2">The sequence shown here is derived from an EMBL/GenBank/DDBJ whole genome shotgun (WGS) entry which is preliminary data.</text>
</comment>